<evidence type="ECO:0000256" key="9">
    <source>
        <dbReference type="ARBA" id="ARBA00023008"/>
    </source>
</evidence>
<dbReference type="Gene3D" id="2.60.40.420">
    <property type="entry name" value="Cupredoxins - blue copper proteins"/>
    <property type="match status" value="3"/>
</dbReference>
<dbReference type="CDD" id="cd13854">
    <property type="entry name" value="CuRO_1_MaLCC_like"/>
    <property type="match status" value="1"/>
</dbReference>
<evidence type="ECO:0000259" key="14">
    <source>
        <dbReference type="Pfam" id="PF00394"/>
    </source>
</evidence>
<dbReference type="CDD" id="cd13901">
    <property type="entry name" value="CuRO_3_MaLCC_like"/>
    <property type="match status" value="1"/>
</dbReference>
<evidence type="ECO:0000256" key="8">
    <source>
        <dbReference type="ARBA" id="ARBA00023002"/>
    </source>
</evidence>
<proteinExistence type="inferred from homology"/>
<evidence type="ECO:0000256" key="1">
    <source>
        <dbReference type="ARBA" id="ARBA00000349"/>
    </source>
</evidence>
<dbReference type="InterPro" id="IPR001117">
    <property type="entry name" value="Cu-oxidase_2nd"/>
</dbReference>
<keyword evidence="18" id="KW-1185">Reference proteome</keyword>
<dbReference type="InterPro" id="IPR011706">
    <property type="entry name" value="Cu-oxidase_C"/>
</dbReference>
<dbReference type="EC" id="1.10.3.2" evidence="4"/>
<keyword evidence="11" id="KW-0325">Glycoprotein</keyword>
<comment type="cofactor">
    <cofactor evidence="2">
        <name>Cu cation</name>
        <dbReference type="ChEBI" id="CHEBI:23378"/>
    </cofactor>
</comment>
<evidence type="ECO:0000256" key="11">
    <source>
        <dbReference type="ARBA" id="ARBA00023180"/>
    </source>
</evidence>
<evidence type="ECO:0000256" key="4">
    <source>
        <dbReference type="ARBA" id="ARBA00012297"/>
    </source>
</evidence>
<dbReference type="EMBL" id="BOLY01000001">
    <property type="protein sequence ID" value="GIZ38367.1"/>
    <property type="molecule type" value="Genomic_DNA"/>
</dbReference>
<keyword evidence="5" id="KW-0479">Metal-binding</keyword>
<dbReference type="FunFam" id="2.60.40.420:FF:000046">
    <property type="entry name" value="Multicopper oxidase"/>
    <property type="match status" value="1"/>
</dbReference>
<evidence type="ECO:0000256" key="5">
    <source>
        <dbReference type="ARBA" id="ARBA00022723"/>
    </source>
</evidence>
<dbReference type="CDD" id="cd13880">
    <property type="entry name" value="CuRO_2_MaLCC_like"/>
    <property type="match status" value="1"/>
</dbReference>
<dbReference type="Pfam" id="PF07732">
    <property type="entry name" value="Cu-oxidase_3"/>
    <property type="match status" value="1"/>
</dbReference>
<dbReference type="RefSeq" id="XP_044652854.1">
    <property type="nucleotide sequence ID" value="XM_044796919.1"/>
</dbReference>
<comment type="catalytic activity">
    <reaction evidence="1">
        <text>4 hydroquinone + O2 = 4 benzosemiquinone + 2 H2O</text>
        <dbReference type="Rhea" id="RHEA:11276"/>
        <dbReference type="ChEBI" id="CHEBI:15377"/>
        <dbReference type="ChEBI" id="CHEBI:15379"/>
        <dbReference type="ChEBI" id="CHEBI:17594"/>
        <dbReference type="ChEBI" id="CHEBI:17977"/>
        <dbReference type="EC" id="1.10.3.2"/>
    </reaction>
</comment>
<dbReference type="FunFam" id="2.60.40.420:FF:000021">
    <property type="entry name" value="Extracellular dihydrogeodin oxidase/laccase"/>
    <property type="match status" value="1"/>
</dbReference>
<feature type="domain" description="Plastocyanin-like" evidence="14">
    <location>
        <begin position="195"/>
        <end position="322"/>
    </location>
</feature>
<keyword evidence="7" id="KW-0677">Repeat</keyword>
<keyword evidence="6 13" id="KW-0732">Signal</keyword>
<feature type="domain" description="Plastocyanin-like" evidence="15">
    <location>
        <begin position="409"/>
        <end position="528"/>
    </location>
</feature>
<keyword evidence="10" id="KW-1015">Disulfide bond</keyword>
<dbReference type="GO" id="GO:0005507">
    <property type="term" value="F:copper ion binding"/>
    <property type="evidence" value="ECO:0007669"/>
    <property type="project" value="InterPro"/>
</dbReference>
<keyword evidence="8" id="KW-0560">Oxidoreductase</keyword>
<comment type="similarity">
    <text evidence="3">Belongs to the multicopper oxidase family.</text>
</comment>
<evidence type="ECO:0000256" key="3">
    <source>
        <dbReference type="ARBA" id="ARBA00010609"/>
    </source>
</evidence>
<dbReference type="AlphaFoldDB" id="A0A9P3C7Z5"/>
<dbReference type="SUPFAM" id="SSF49503">
    <property type="entry name" value="Cupredoxins"/>
    <property type="match status" value="3"/>
</dbReference>
<reference evidence="17 18" key="1">
    <citation type="submission" date="2021-01" db="EMBL/GenBank/DDBJ databases">
        <title>Cercospora kikuchii MAFF 305040 whole genome shotgun sequence.</title>
        <authorList>
            <person name="Kashiwa T."/>
            <person name="Suzuki T."/>
        </authorList>
    </citation>
    <scope>NUCLEOTIDE SEQUENCE [LARGE SCALE GENOMIC DNA]</scope>
    <source>
        <strain evidence="17 18">MAFF 305040</strain>
    </source>
</reference>
<accession>A0A9P3C7Z5</accession>
<feature type="signal peptide" evidence="13">
    <location>
        <begin position="1"/>
        <end position="16"/>
    </location>
</feature>
<evidence type="ECO:0000256" key="6">
    <source>
        <dbReference type="ARBA" id="ARBA00022729"/>
    </source>
</evidence>
<dbReference type="GO" id="GO:0052716">
    <property type="term" value="F:hydroquinone:oxygen oxidoreductase activity"/>
    <property type="evidence" value="ECO:0007669"/>
    <property type="project" value="UniProtKB-EC"/>
</dbReference>
<evidence type="ECO:0000259" key="15">
    <source>
        <dbReference type="Pfam" id="PF07731"/>
    </source>
</evidence>
<dbReference type="PANTHER" id="PTHR11709">
    <property type="entry name" value="MULTI-COPPER OXIDASE"/>
    <property type="match status" value="1"/>
</dbReference>
<feature type="domain" description="Plastocyanin-like" evidence="16">
    <location>
        <begin position="70"/>
        <end position="184"/>
    </location>
</feature>
<dbReference type="InterPro" id="IPR011707">
    <property type="entry name" value="Cu-oxidase-like_N"/>
</dbReference>
<protein>
    <recommendedName>
        <fullName evidence="4">laccase</fullName>
        <ecNumber evidence="4">1.10.3.2</ecNumber>
    </recommendedName>
</protein>
<dbReference type="GeneID" id="68287361"/>
<feature type="chain" id="PRO_5040342862" description="laccase" evidence="13">
    <location>
        <begin position="17"/>
        <end position="564"/>
    </location>
</feature>
<dbReference type="InterPro" id="IPR008972">
    <property type="entry name" value="Cupredoxin"/>
</dbReference>
<dbReference type="Pfam" id="PF00394">
    <property type="entry name" value="Cu-oxidase"/>
    <property type="match status" value="1"/>
</dbReference>
<dbReference type="PANTHER" id="PTHR11709:SF502">
    <property type="entry name" value="MULTICOPPER OXIDASE"/>
    <property type="match status" value="1"/>
</dbReference>
<gene>
    <name evidence="17" type="ORF">CKM354_000178600</name>
</gene>
<comment type="caution">
    <text evidence="17">The sequence shown here is derived from an EMBL/GenBank/DDBJ whole genome shotgun (WGS) entry which is preliminary data.</text>
</comment>
<sequence>MQVLKFIACAASVVGALSVQRPDFSAIVQRDSCDGNTAEDRSVWCDYDLNTNWYDEVPDTGVTREYWFEVTNTTLAPDGVERVVLSINGSVPGPTLEGNWGDTFVVHVTNSLTNNGTGIHFHGIRQNYTNQEDGVPSITQCPTAPGDSITYTWRATQYGTSWYHSHYSLQAWEGVFGGIVIHGPATANYDEEIGVMLLADWDHDTVDSLYSYAQTSGPPTLDTGLINGTNAWGDLGSRWETSLISGSTYLLRLVNAAIDTHWDFSIDNHTLTVIAADFVPIVPYTTDRLSIGMGQRYDIVITADQGDVASDFWLRAVPDSFCSDNDNSDDIKGVIHYDSSTGTPETSSQVYDQLDCFGETSKNLVPYLSLDASTSAAIEDDLAVSVSRNSAKLFKWYIGGTSMQVEWANPSALQILNNETTWATSSGVIELPEANTWSVIIIETTNAVPHPIHLHGHDFYQLAQGTGTYESAAPTLQTTNPIRRDVTMLPASGYVVIAFYTDNPGAWLCHCHIGWHTEEGFALQFIERYDEVAALYDEEKLNDTCSAWNDYVGVSGILDEGSGV</sequence>
<dbReference type="Proteomes" id="UP000825890">
    <property type="component" value="Unassembled WGS sequence"/>
</dbReference>
<evidence type="ECO:0000256" key="12">
    <source>
        <dbReference type="ARBA" id="ARBA00023185"/>
    </source>
</evidence>
<dbReference type="OrthoDB" id="2121828at2759"/>
<evidence type="ECO:0000256" key="13">
    <source>
        <dbReference type="SAM" id="SignalP"/>
    </source>
</evidence>
<evidence type="ECO:0000256" key="7">
    <source>
        <dbReference type="ARBA" id="ARBA00022737"/>
    </source>
</evidence>
<evidence type="ECO:0000259" key="16">
    <source>
        <dbReference type="Pfam" id="PF07732"/>
    </source>
</evidence>
<evidence type="ECO:0000313" key="18">
    <source>
        <dbReference type="Proteomes" id="UP000825890"/>
    </source>
</evidence>
<dbReference type="GO" id="GO:0046274">
    <property type="term" value="P:lignin catabolic process"/>
    <property type="evidence" value="ECO:0007669"/>
    <property type="project" value="UniProtKB-KW"/>
</dbReference>
<evidence type="ECO:0000256" key="10">
    <source>
        <dbReference type="ARBA" id="ARBA00023157"/>
    </source>
</evidence>
<dbReference type="Pfam" id="PF07731">
    <property type="entry name" value="Cu-oxidase_2"/>
    <property type="match status" value="1"/>
</dbReference>
<evidence type="ECO:0000256" key="2">
    <source>
        <dbReference type="ARBA" id="ARBA00001935"/>
    </source>
</evidence>
<keyword evidence="9" id="KW-0186">Copper</keyword>
<name>A0A9P3C7Z5_9PEZI</name>
<keyword evidence="12" id="KW-0439">Lignin degradation</keyword>
<organism evidence="17 18">
    <name type="scientific">Cercospora kikuchii</name>
    <dbReference type="NCBI Taxonomy" id="84275"/>
    <lineage>
        <taxon>Eukaryota</taxon>
        <taxon>Fungi</taxon>
        <taxon>Dikarya</taxon>
        <taxon>Ascomycota</taxon>
        <taxon>Pezizomycotina</taxon>
        <taxon>Dothideomycetes</taxon>
        <taxon>Dothideomycetidae</taxon>
        <taxon>Mycosphaerellales</taxon>
        <taxon>Mycosphaerellaceae</taxon>
        <taxon>Cercospora</taxon>
    </lineage>
</organism>
<dbReference type="FunFam" id="2.60.40.420:FF:000038">
    <property type="entry name" value="Extracellular dihydrogeodin oxidase/laccase"/>
    <property type="match status" value="1"/>
</dbReference>
<dbReference type="InterPro" id="IPR045087">
    <property type="entry name" value="Cu-oxidase_fam"/>
</dbReference>
<evidence type="ECO:0000313" key="17">
    <source>
        <dbReference type="EMBL" id="GIZ38367.1"/>
    </source>
</evidence>